<gene>
    <name evidence="1" type="ORF">JN11_00721</name>
</gene>
<proteinExistence type="predicted"/>
<name>A0A562UBM6_9SPHI</name>
<dbReference type="AlphaFoldDB" id="A0A562UBM6"/>
<dbReference type="EMBL" id="VLLI01000002">
    <property type="protein sequence ID" value="TWJ03184.1"/>
    <property type="molecule type" value="Genomic_DNA"/>
</dbReference>
<keyword evidence="2" id="KW-1185">Reference proteome</keyword>
<comment type="caution">
    <text evidence="1">The sequence shown here is derived from an EMBL/GenBank/DDBJ whole genome shotgun (WGS) entry which is preliminary data.</text>
</comment>
<evidence type="ECO:0000313" key="2">
    <source>
        <dbReference type="Proteomes" id="UP000317010"/>
    </source>
</evidence>
<organism evidence="1 2">
    <name type="scientific">Mucilaginibacter frigoritolerans</name>
    <dbReference type="NCBI Taxonomy" id="652788"/>
    <lineage>
        <taxon>Bacteria</taxon>
        <taxon>Pseudomonadati</taxon>
        <taxon>Bacteroidota</taxon>
        <taxon>Sphingobacteriia</taxon>
        <taxon>Sphingobacteriales</taxon>
        <taxon>Sphingobacteriaceae</taxon>
        <taxon>Mucilaginibacter</taxon>
    </lineage>
</organism>
<protein>
    <submittedName>
        <fullName evidence="1">Uncharacterized protein</fullName>
    </submittedName>
</protein>
<dbReference type="Proteomes" id="UP000317010">
    <property type="component" value="Unassembled WGS sequence"/>
</dbReference>
<reference evidence="1 2" key="1">
    <citation type="submission" date="2019-07" db="EMBL/GenBank/DDBJ databases">
        <title>Genomic Encyclopedia of Archaeal and Bacterial Type Strains, Phase II (KMG-II): from individual species to whole genera.</title>
        <authorList>
            <person name="Goeker M."/>
        </authorList>
    </citation>
    <scope>NUCLEOTIDE SEQUENCE [LARGE SCALE GENOMIC DNA]</scope>
    <source>
        <strain evidence="1 2">ATCC BAA-1854</strain>
    </source>
</reference>
<accession>A0A562UBM6</accession>
<sequence>MTSANAVTIFVKINELLKAAKRVRDPYPTTTKLLYESRAAFLTSDLW</sequence>
<evidence type="ECO:0000313" key="1">
    <source>
        <dbReference type="EMBL" id="TWJ03184.1"/>
    </source>
</evidence>